<dbReference type="EMBL" id="JBDLOU010000003">
    <property type="protein sequence ID" value="MEX3736997.1"/>
    <property type="molecule type" value="Genomic_DNA"/>
</dbReference>
<keyword evidence="3" id="KW-1185">Reference proteome</keyword>
<feature type="chain" id="PRO_5046278584" description="ATPase" evidence="1">
    <location>
        <begin position="25"/>
        <end position="69"/>
    </location>
</feature>
<evidence type="ECO:0000313" key="3">
    <source>
        <dbReference type="Proteomes" id="UP001558474"/>
    </source>
</evidence>
<sequence length="69" mass="7220">MRRALIVGVASAVMTAAFAVPAHADPDRCAGVTTYEVVPMPPPWTPASLCAAKESLVDRTPLPEGDWTG</sequence>
<reference evidence="2 3" key="1">
    <citation type="submission" date="2024-04" db="EMBL/GenBank/DDBJ databases">
        <title>Genomic Markers of Mycobacteria.</title>
        <authorList>
            <person name="Soliman M.S."/>
            <person name="Elkholy A."/>
            <person name="Soliman N.S."/>
            <person name="Abbas A."/>
            <person name="Khayrat S."/>
            <person name="Shawky S."/>
        </authorList>
    </citation>
    <scope>NUCLEOTIDE SEQUENCE [LARGE SCALE GENOMIC DNA]</scope>
    <source>
        <strain evidence="2 3">Egy-CU-AM5</strain>
    </source>
</reference>
<protein>
    <recommendedName>
        <fullName evidence="4">ATPase</fullName>
    </recommendedName>
</protein>
<evidence type="ECO:0000256" key="1">
    <source>
        <dbReference type="SAM" id="SignalP"/>
    </source>
</evidence>
<evidence type="ECO:0000313" key="2">
    <source>
        <dbReference type="EMBL" id="MEX3736997.1"/>
    </source>
</evidence>
<name>A0ABV3V766_9MYCO</name>
<dbReference type="RefSeq" id="WP_368572320.1">
    <property type="nucleotide sequence ID" value="NZ_JBDLOU010000003.1"/>
</dbReference>
<accession>A0ABV3V766</accession>
<dbReference type="Proteomes" id="UP001558474">
    <property type="component" value="Unassembled WGS sequence"/>
</dbReference>
<proteinExistence type="predicted"/>
<organism evidence="2 3">
    <name type="scientific">Mycolicibacterium porcinum</name>
    <dbReference type="NCBI Taxonomy" id="39693"/>
    <lineage>
        <taxon>Bacteria</taxon>
        <taxon>Bacillati</taxon>
        <taxon>Actinomycetota</taxon>
        <taxon>Actinomycetes</taxon>
        <taxon>Mycobacteriales</taxon>
        <taxon>Mycobacteriaceae</taxon>
        <taxon>Mycolicibacterium</taxon>
    </lineage>
</organism>
<keyword evidence="1" id="KW-0732">Signal</keyword>
<gene>
    <name evidence="2" type="ORF">ABFW12_01975</name>
</gene>
<comment type="caution">
    <text evidence="2">The sequence shown here is derived from an EMBL/GenBank/DDBJ whole genome shotgun (WGS) entry which is preliminary data.</text>
</comment>
<feature type="signal peptide" evidence="1">
    <location>
        <begin position="1"/>
        <end position="24"/>
    </location>
</feature>
<evidence type="ECO:0008006" key="4">
    <source>
        <dbReference type="Google" id="ProtNLM"/>
    </source>
</evidence>